<accession>A0AAE0LZU1</accession>
<proteinExistence type="predicted"/>
<dbReference type="PANTHER" id="PTHR28096:SF1">
    <property type="entry name" value="PROTEIN FAF1"/>
    <property type="match status" value="1"/>
</dbReference>
<feature type="compositionally biased region" description="Acidic residues" evidence="1">
    <location>
        <begin position="54"/>
        <end position="65"/>
    </location>
</feature>
<feature type="compositionally biased region" description="Basic and acidic residues" evidence="1">
    <location>
        <begin position="242"/>
        <end position="253"/>
    </location>
</feature>
<evidence type="ECO:0000313" key="3">
    <source>
        <dbReference type="Proteomes" id="UP001283341"/>
    </source>
</evidence>
<feature type="region of interest" description="Disordered" evidence="1">
    <location>
        <begin position="36"/>
        <end position="152"/>
    </location>
</feature>
<dbReference type="PANTHER" id="PTHR28096">
    <property type="entry name" value="PROTEIN FAF1"/>
    <property type="match status" value="1"/>
</dbReference>
<feature type="compositionally biased region" description="Low complexity" evidence="1">
    <location>
        <begin position="262"/>
        <end position="272"/>
    </location>
</feature>
<sequence>MLGKRKTRPSEEPGEDDDSAAAARALLRKHFEARFKPLAVSAAPATPESKRDADDSDSEGDDYGSDQDKDTVSDDQSESEWEGVSEDGQEEDSDSRRVEVVDHTVAQPVITSSMTKRELKAYLSSRPPSHAALDAAQKETVSAKKASKEDEDSAAFLANDLALQRLISESHILAAAGGNSSHYLSTSAEASAAANNKTFVEGRTRRKTTDLRIQALGAKQSILAQSKMPMGMRKGINQTALSREEKRRREAKENGIILERQSAGGKMKAGGSSKKRSGEQPVDLPGVGRMRGAELRISARDVRSIEASGPRGPKEKSRKKSRGRRK</sequence>
<reference evidence="2" key="1">
    <citation type="journal article" date="2023" name="Mol. Phylogenet. Evol.">
        <title>Genome-scale phylogeny and comparative genomics of the fungal order Sordariales.</title>
        <authorList>
            <person name="Hensen N."/>
            <person name="Bonometti L."/>
            <person name="Westerberg I."/>
            <person name="Brannstrom I.O."/>
            <person name="Guillou S."/>
            <person name="Cros-Aarteil S."/>
            <person name="Calhoun S."/>
            <person name="Haridas S."/>
            <person name="Kuo A."/>
            <person name="Mondo S."/>
            <person name="Pangilinan J."/>
            <person name="Riley R."/>
            <person name="LaButti K."/>
            <person name="Andreopoulos B."/>
            <person name="Lipzen A."/>
            <person name="Chen C."/>
            <person name="Yan M."/>
            <person name="Daum C."/>
            <person name="Ng V."/>
            <person name="Clum A."/>
            <person name="Steindorff A."/>
            <person name="Ohm R.A."/>
            <person name="Martin F."/>
            <person name="Silar P."/>
            <person name="Natvig D.O."/>
            <person name="Lalanne C."/>
            <person name="Gautier V."/>
            <person name="Ament-Velasquez S.L."/>
            <person name="Kruys A."/>
            <person name="Hutchinson M.I."/>
            <person name="Powell A.J."/>
            <person name="Barry K."/>
            <person name="Miller A.N."/>
            <person name="Grigoriev I.V."/>
            <person name="Debuchy R."/>
            <person name="Gladieux P."/>
            <person name="Hiltunen Thoren M."/>
            <person name="Johannesson H."/>
        </authorList>
    </citation>
    <scope>NUCLEOTIDE SEQUENCE</scope>
    <source>
        <strain evidence="2">CBS 118394</strain>
    </source>
</reference>
<keyword evidence="3" id="KW-1185">Reference proteome</keyword>
<feature type="compositionally biased region" description="Acidic residues" evidence="1">
    <location>
        <begin position="73"/>
        <end position="93"/>
    </location>
</feature>
<dbReference type="EMBL" id="JAUEDM010000007">
    <property type="protein sequence ID" value="KAK3313847.1"/>
    <property type="molecule type" value="Genomic_DNA"/>
</dbReference>
<gene>
    <name evidence="2" type="ORF">B0H66DRAFT_363858</name>
</gene>
<evidence type="ECO:0000313" key="2">
    <source>
        <dbReference type="EMBL" id="KAK3313847.1"/>
    </source>
</evidence>
<protein>
    <recommendedName>
        <fullName evidence="4">Protein FAF1</fullName>
    </recommendedName>
</protein>
<dbReference type="GO" id="GO:0000462">
    <property type="term" value="P:maturation of SSU-rRNA from tricistronic rRNA transcript (SSU-rRNA, 5.8S rRNA, LSU-rRNA)"/>
    <property type="evidence" value="ECO:0007669"/>
    <property type="project" value="TreeGrafter"/>
</dbReference>
<feature type="compositionally biased region" description="Basic and acidic residues" evidence="1">
    <location>
        <begin position="291"/>
        <end position="304"/>
    </location>
</feature>
<organism evidence="2 3">
    <name type="scientific">Apodospora peruviana</name>
    <dbReference type="NCBI Taxonomy" id="516989"/>
    <lineage>
        <taxon>Eukaryota</taxon>
        <taxon>Fungi</taxon>
        <taxon>Dikarya</taxon>
        <taxon>Ascomycota</taxon>
        <taxon>Pezizomycotina</taxon>
        <taxon>Sordariomycetes</taxon>
        <taxon>Sordariomycetidae</taxon>
        <taxon>Sordariales</taxon>
        <taxon>Lasiosphaeriaceae</taxon>
        <taxon>Apodospora</taxon>
    </lineage>
</organism>
<dbReference type="AlphaFoldDB" id="A0AAE0LZU1"/>
<comment type="caution">
    <text evidence="2">The sequence shown here is derived from an EMBL/GenBank/DDBJ whole genome shotgun (WGS) entry which is preliminary data.</text>
</comment>
<name>A0AAE0LZU1_9PEZI</name>
<dbReference type="InterPro" id="IPR053030">
    <property type="entry name" value="Ribosomal_biogenesis_FAF1-like"/>
</dbReference>
<dbReference type="Proteomes" id="UP001283341">
    <property type="component" value="Unassembled WGS sequence"/>
</dbReference>
<reference evidence="2" key="2">
    <citation type="submission" date="2023-06" db="EMBL/GenBank/DDBJ databases">
        <authorList>
            <consortium name="Lawrence Berkeley National Laboratory"/>
            <person name="Haridas S."/>
            <person name="Hensen N."/>
            <person name="Bonometti L."/>
            <person name="Westerberg I."/>
            <person name="Brannstrom I.O."/>
            <person name="Guillou S."/>
            <person name="Cros-Aarteil S."/>
            <person name="Calhoun S."/>
            <person name="Kuo A."/>
            <person name="Mondo S."/>
            <person name="Pangilinan J."/>
            <person name="Riley R."/>
            <person name="Labutti K."/>
            <person name="Andreopoulos B."/>
            <person name="Lipzen A."/>
            <person name="Chen C."/>
            <person name="Yanf M."/>
            <person name="Daum C."/>
            <person name="Ng V."/>
            <person name="Clum A."/>
            <person name="Steindorff A."/>
            <person name="Ohm R."/>
            <person name="Martin F."/>
            <person name="Silar P."/>
            <person name="Natvig D."/>
            <person name="Lalanne C."/>
            <person name="Gautier V."/>
            <person name="Ament-Velasquez S.L."/>
            <person name="Kruys A."/>
            <person name="Hutchinson M.I."/>
            <person name="Powell A.J."/>
            <person name="Barry K."/>
            <person name="Miller A.N."/>
            <person name="Grigoriev I.V."/>
            <person name="Debuchy R."/>
            <person name="Gladieux P."/>
            <person name="Thoren M.H."/>
            <person name="Johannesson H."/>
        </authorList>
    </citation>
    <scope>NUCLEOTIDE SEQUENCE</scope>
    <source>
        <strain evidence="2">CBS 118394</strain>
    </source>
</reference>
<evidence type="ECO:0008006" key="4">
    <source>
        <dbReference type="Google" id="ProtNLM"/>
    </source>
</evidence>
<feature type="compositionally biased region" description="Basic residues" evidence="1">
    <location>
        <begin position="316"/>
        <end position="326"/>
    </location>
</feature>
<feature type="region of interest" description="Disordered" evidence="1">
    <location>
        <begin position="238"/>
        <end position="326"/>
    </location>
</feature>
<evidence type="ECO:0000256" key="1">
    <source>
        <dbReference type="SAM" id="MobiDB-lite"/>
    </source>
</evidence>
<dbReference type="GO" id="GO:0005730">
    <property type="term" value="C:nucleolus"/>
    <property type="evidence" value="ECO:0007669"/>
    <property type="project" value="TreeGrafter"/>
</dbReference>
<feature type="region of interest" description="Disordered" evidence="1">
    <location>
        <begin position="1"/>
        <end position="24"/>
    </location>
</feature>